<proteinExistence type="predicted"/>
<evidence type="ECO:0000313" key="4">
    <source>
        <dbReference type="EMBL" id="MFM0520342.1"/>
    </source>
</evidence>
<accession>A0ABW9CRQ4</accession>
<keyword evidence="5" id="KW-1185">Reference proteome</keyword>
<dbReference type="Proteomes" id="UP001629462">
    <property type="component" value="Unassembled WGS sequence"/>
</dbReference>
<dbReference type="InterPro" id="IPR020084">
    <property type="entry name" value="NUDIX_hydrolase_CS"/>
</dbReference>
<evidence type="ECO:0000259" key="3">
    <source>
        <dbReference type="PROSITE" id="PS51462"/>
    </source>
</evidence>
<dbReference type="PANTHER" id="PTHR43046:SF14">
    <property type="entry name" value="MUTT_NUDIX FAMILY PROTEIN"/>
    <property type="match status" value="1"/>
</dbReference>
<evidence type="ECO:0000256" key="2">
    <source>
        <dbReference type="ARBA" id="ARBA00022801"/>
    </source>
</evidence>
<dbReference type="Pfam" id="PF00293">
    <property type="entry name" value="NUDIX"/>
    <property type="match status" value="1"/>
</dbReference>
<evidence type="ECO:0000256" key="1">
    <source>
        <dbReference type="ARBA" id="ARBA00001946"/>
    </source>
</evidence>
<evidence type="ECO:0000313" key="5">
    <source>
        <dbReference type="Proteomes" id="UP001629462"/>
    </source>
</evidence>
<gene>
    <name evidence="4" type="ORF">PQR08_23210</name>
</gene>
<reference evidence="4 5" key="1">
    <citation type="journal article" date="2024" name="Chem. Sci.">
        <title>Discovery of megapolipeptins by genome mining of a Burkholderiales bacteria collection.</title>
        <authorList>
            <person name="Paulo B.S."/>
            <person name="Recchia M.J.J."/>
            <person name="Lee S."/>
            <person name="Fergusson C.H."/>
            <person name="Romanowski S.B."/>
            <person name="Hernandez A."/>
            <person name="Krull N."/>
            <person name="Liu D.Y."/>
            <person name="Cavanagh H."/>
            <person name="Bos A."/>
            <person name="Gray C.A."/>
            <person name="Murphy B.T."/>
            <person name="Linington R.G."/>
            <person name="Eustaquio A.S."/>
        </authorList>
    </citation>
    <scope>NUCLEOTIDE SEQUENCE [LARGE SCALE GENOMIC DNA]</scope>
    <source>
        <strain evidence="4 5">RL17-374-BIF-D</strain>
    </source>
</reference>
<dbReference type="InterPro" id="IPR000086">
    <property type="entry name" value="NUDIX_hydrolase_dom"/>
</dbReference>
<feature type="domain" description="Nudix hydrolase" evidence="3">
    <location>
        <begin position="1"/>
        <end position="118"/>
    </location>
</feature>
<dbReference type="SUPFAM" id="SSF55811">
    <property type="entry name" value="Nudix"/>
    <property type="match status" value="1"/>
</dbReference>
<comment type="cofactor">
    <cofactor evidence="1">
        <name>Mg(2+)</name>
        <dbReference type="ChEBI" id="CHEBI:18420"/>
    </cofactor>
</comment>
<protein>
    <submittedName>
        <fullName evidence="4">NUDIX domain-containing protein</fullName>
    </submittedName>
</protein>
<sequence length="137" mass="15293">MKRRSTVICERDGYVLLVAREAGRWSFPGGRQKAGEDAADTARRELLEETRLVATQMRYAFQFRGMRTGHFVFIAQVDGGAEAVPSNEIARCQWMRLGELLRVQASIPTKGIAEIFLKQARSTRVTSLQEAIGSMAS</sequence>
<dbReference type="Gene3D" id="3.90.79.10">
    <property type="entry name" value="Nucleoside Triphosphate Pyrophosphohydrolase"/>
    <property type="match status" value="1"/>
</dbReference>
<dbReference type="EMBL" id="JAQQDB010000023">
    <property type="protein sequence ID" value="MFM0520342.1"/>
    <property type="molecule type" value="Genomic_DNA"/>
</dbReference>
<dbReference type="RefSeq" id="WP_408162428.1">
    <property type="nucleotide sequence ID" value="NZ_JAQQDB010000023.1"/>
</dbReference>
<keyword evidence="2" id="KW-0378">Hydrolase</keyword>
<dbReference type="PROSITE" id="PS00893">
    <property type="entry name" value="NUDIX_BOX"/>
    <property type="match status" value="1"/>
</dbReference>
<comment type="caution">
    <text evidence="4">The sequence shown here is derived from an EMBL/GenBank/DDBJ whole genome shotgun (WGS) entry which is preliminary data.</text>
</comment>
<organism evidence="4 5">
    <name type="scientific">Caballeronia jiangsuensis</name>
    <dbReference type="NCBI Taxonomy" id="1458357"/>
    <lineage>
        <taxon>Bacteria</taxon>
        <taxon>Pseudomonadati</taxon>
        <taxon>Pseudomonadota</taxon>
        <taxon>Betaproteobacteria</taxon>
        <taxon>Burkholderiales</taxon>
        <taxon>Burkholderiaceae</taxon>
        <taxon>Caballeronia</taxon>
    </lineage>
</organism>
<dbReference type="CDD" id="cd04667">
    <property type="entry name" value="NUDIX_Hydrolase"/>
    <property type="match status" value="1"/>
</dbReference>
<name>A0ABW9CRQ4_9BURK</name>
<dbReference type="PANTHER" id="PTHR43046">
    <property type="entry name" value="GDP-MANNOSE MANNOSYL HYDROLASE"/>
    <property type="match status" value="1"/>
</dbReference>
<dbReference type="PROSITE" id="PS51462">
    <property type="entry name" value="NUDIX"/>
    <property type="match status" value="1"/>
</dbReference>
<dbReference type="InterPro" id="IPR015797">
    <property type="entry name" value="NUDIX_hydrolase-like_dom_sf"/>
</dbReference>